<dbReference type="Gene3D" id="1.10.287.310">
    <property type="match status" value="1"/>
</dbReference>
<organism evidence="6 7">
    <name type="scientific">Candidatus Kerfeldbacteria bacterium CG15_BIG_FIL_POST_REV_8_21_14_020_45_12</name>
    <dbReference type="NCBI Taxonomy" id="2014247"/>
    <lineage>
        <taxon>Bacteria</taxon>
        <taxon>Candidatus Kerfeldiibacteriota</taxon>
    </lineage>
</organism>
<dbReference type="InterPro" id="IPR001854">
    <property type="entry name" value="Ribosomal_uL29"/>
</dbReference>
<name>A0A2M7H3R2_9BACT</name>
<proteinExistence type="inferred from homology"/>
<dbReference type="GO" id="GO:0003735">
    <property type="term" value="F:structural constituent of ribosome"/>
    <property type="evidence" value="ECO:0007669"/>
    <property type="project" value="InterPro"/>
</dbReference>
<dbReference type="EMBL" id="PFGC01000037">
    <property type="protein sequence ID" value="PIW36867.1"/>
    <property type="molecule type" value="Genomic_DNA"/>
</dbReference>
<keyword evidence="3 5" id="KW-0687">Ribonucleoprotein</keyword>
<evidence type="ECO:0000256" key="5">
    <source>
        <dbReference type="HAMAP-Rule" id="MF_00374"/>
    </source>
</evidence>
<evidence type="ECO:0000256" key="2">
    <source>
        <dbReference type="ARBA" id="ARBA00022980"/>
    </source>
</evidence>
<dbReference type="Proteomes" id="UP000230292">
    <property type="component" value="Unassembled WGS sequence"/>
</dbReference>
<dbReference type="HAMAP" id="MF_00374">
    <property type="entry name" value="Ribosomal_uL29"/>
    <property type="match status" value="1"/>
</dbReference>
<dbReference type="GO" id="GO:0005840">
    <property type="term" value="C:ribosome"/>
    <property type="evidence" value="ECO:0007669"/>
    <property type="project" value="UniProtKB-KW"/>
</dbReference>
<dbReference type="GO" id="GO:0006412">
    <property type="term" value="P:translation"/>
    <property type="evidence" value="ECO:0007669"/>
    <property type="project" value="UniProtKB-UniRule"/>
</dbReference>
<accession>A0A2M7H3R2</accession>
<dbReference type="AlphaFoldDB" id="A0A2M7H3R2"/>
<dbReference type="InterPro" id="IPR036049">
    <property type="entry name" value="Ribosomal_uL29_sf"/>
</dbReference>
<comment type="similarity">
    <text evidence="1 5">Belongs to the universal ribosomal protein uL29 family.</text>
</comment>
<evidence type="ECO:0000256" key="4">
    <source>
        <dbReference type="ARBA" id="ARBA00035204"/>
    </source>
</evidence>
<evidence type="ECO:0000256" key="1">
    <source>
        <dbReference type="ARBA" id="ARBA00009254"/>
    </source>
</evidence>
<evidence type="ECO:0000313" key="7">
    <source>
        <dbReference type="Proteomes" id="UP000230292"/>
    </source>
</evidence>
<evidence type="ECO:0000313" key="6">
    <source>
        <dbReference type="EMBL" id="PIW36867.1"/>
    </source>
</evidence>
<protein>
    <recommendedName>
        <fullName evidence="4 5">Large ribosomal subunit protein uL29</fullName>
    </recommendedName>
</protein>
<evidence type="ECO:0000256" key="3">
    <source>
        <dbReference type="ARBA" id="ARBA00023274"/>
    </source>
</evidence>
<dbReference type="SUPFAM" id="SSF46561">
    <property type="entry name" value="Ribosomal protein L29 (L29p)"/>
    <property type="match status" value="1"/>
</dbReference>
<dbReference type="GO" id="GO:1990904">
    <property type="term" value="C:ribonucleoprotein complex"/>
    <property type="evidence" value="ECO:0007669"/>
    <property type="project" value="UniProtKB-KW"/>
</dbReference>
<gene>
    <name evidence="5 6" type="primary">rpmC</name>
    <name evidence="6" type="ORF">COW24_02825</name>
</gene>
<comment type="caution">
    <text evidence="6">The sequence shown here is derived from an EMBL/GenBank/DDBJ whole genome shotgun (WGS) entry which is preliminary data.</text>
</comment>
<sequence length="64" mass="7411">METHELMKKTPADLAKMIGSGREELRQLRFEVANLSQKDVRRVRKLRKDIARMQTVLTVLTTTA</sequence>
<dbReference type="NCBIfam" id="TIGR00012">
    <property type="entry name" value="L29"/>
    <property type="match status" value="1"/>
</dbReference>
<keyword evidence="2 5" id="KW-0689">Ribosomal protein</keyword>
<reference evidence="6 7" key="1">
    <citation type="submission" date="2017-09" db="EMBL/GenBank/DDBJ databases">
        <title>Depth-based differentiation of microbial function through sediment-hosted aquifers and enrichment of novel symbionts in the deep terrestrial subsurface.</title>
        <authorList>
            <person name="Probst A.J."/>
            <person name="Ladd B."/>
            <person name="Jarett J.K."/>
            <person name="Geller-Mcgrath D.E."/>
            <person name="Sieber C.M."/>
            <person name="Emerson J.B."/>
            <person name="Anantharaman K."/>
            <person name="Thomas B.C."/>
            <person name="Malmstrom R."/>
            <person name="Stieglmeier M."/>
            <person name="Klingl A."/>
            <person name="Woyke T."/>
            <person name="Ryan C.M."/>
            <person name="Banfield J.F."/>
        </authorList>
    </citation>
    <scope>NUCLEOTIDE SEQUENCE [LARGE SCALE GENOMIC DNA]</scope>
    <source>
        <strain evidence="6">CG15_BIG_FIL_POST_REV_8_21_14_020_45_12</strain>
    </source>
</reference>
<dbReference type="Pfam" id="PF00831">
    <property type="entry name" value="Ribosomal_L29"/>
    <property type="match status" value="1"/>
</dbReference>